<comment type="subcellular location">
    <subcellularLocation>
        <location evidence="1">Membrane</location>
    </subcellularLocation>
</comment>
<dbReference type="InterPro" id="IPR044890">
    <property type="entry name" value="TMEM14_sf"/>
</dbReference>
<keyword evidence="5 7" id="KW-0472">Membrane</keyword>
<dbReference type="PANTHER" id="PTHR12668">
    <property type="entry name" value="TRANSMEMBRANE PROTEIN 14, 15"/>
    <property type="match status" value="1"/>
</dbReference>
<evidence type="ECO:0000313" key="9">
    <source>
        <dbReference type="Proteomes" id="UP001163823"/>
    </source>
</evidence>
<keyword evidence="9" id="KW-1185">Reference proteome</keyword>
<evidence type="ECO:0000256" key="7">
    <source>
        <dbReference type="SAM" id="Phobius"/>
    </source>
</evidence>
<dbReference type="Gene3D" id="1.10.10.1740">
    <property type="entry name" value="Transmembrane protein 14-like"/>
    <property type="match status" value="1"/>
</dbReference>
<evidence type="ECO:0000313" key="8">
    <source>
        <dbReference type="EMBL" id="KAJ7950126.1"/>
    </source>
</evidence>
<reference evidence="8" key="1">
    <citation type="journal article" date="2023" name="Science">
        <title>Elucidation of the pathway for biosynthesis of saponin adjuvants from the soapbark tree.</title>
        <authorList>
            <person name="Reed J."/>
            <person name="Orme A."/>
            <person name="El-Demerdash A."/>
            <person name="Owen C."/>
            <person name="Martin L.B.B."/>
            <person name="Misra R.C."/>
            <person name="Kikuchi S."/>
            <person name="Rejzek M."/>
            <person name="Martin A.C."/>
            <person name="Harkess A."/>
            <person name="Leebens-Mack J."/>
            <person name="Louveau T."/>
            <person name="Stephenson M.J."/>
            <person name="Osbourn A."/>
        </authorList>
    </citation>
    <scope>NUCLEOTIDE SEQUENCE</scope>
    <source>
        <strain evidence="8">S10</strain>
    </source>
</reference>
<feature type="compositionally biased region" description="Basic and acidic residues" evidence="6">
    <location>
        <begin position="83"/>
        <end position="104"/>
    </location>
</feature>
<dbReference type="InterPro" id="IPR005349">
    <property type="entry name" value="TMEM14"/>
</dbReference>
<organism evidence="8 9">
    <name type="scientific">Quillaja saponaria</name>
    <name type="common">Soap bark tree</name>
    <dbReference type="NCBI Taxonomy" id="32244"/>
    <lineage>
        <taxon>Eukaryota</taxon>
        <taxon>Viridiplantae</taxon>
        <taxon>Streptophyta</taxon>
        <taxon>Embryophyta</taxon>
        <taxon>Tracheophyta</taxon>
        <taxon>Spermatophyta</taxon>
        <taxon>Magnoliopsida</taxon>
        <taxon>eudicotyledons</taxon>
        <taxon>Gunneridae</taxon>
        <taxon>Pentapetalae</taxon>
        <taxon>rosids</taxon>
        <taxon>fabids</taxon>
        <taxon>Fabales</taxon>
        <taxon>Quillajaceae</taxon>
        <taxon>Quillaja</taxon>
    </lineage>
</organism>
<evidence type="ECO:0000256" key="6">
    <source>
        <dbReference type="SAM" id="MobiDB-lite"/>
    </source>
</evidence>
<name>A0AAD7PC66_QUISA</name>
<evidence type="ECO:0000256" key="2">
    <source>
        <dbReference type="ARBA" id="ARBA00007590"/>
    </source>
</evidence>
<keyword evidence="3 7" id="KW-0812">Transmembrane</keyword>
<dbReference type="GO" id="GO:0009706">
    <property type="term" value="C:chloroplast inner membrane"/>
    <property type="evidence" value="ECO:0007669"/>
    <property type="project" value="TreeGrafter"/>
</dbReference>
<feature type="region of interest" description="Disordered" evidence="6">
    <location>
        <begin position="78"/>
        <end position="106"/>
    </location>
</feature>
<accession>A0AAD7PC66</accession>
<dbReference type="PANTHER" id="PTHR12668:SF43">
    <property type="entry name" value="TRANSMEMBRANE PROTEIN 14 HOMOLOG"/>
    <property type="match status" value="1"/>
</dbReference>
<feature type="transmembrane region" description="Helical" evidence="7">
    <location>
        <begin position="255"/>
        <end position="273"/>
    </location>
</feature>
<evidence type="ECO:0000256" key="5">
    <source>
        <dbReference type="ARBA" id="ARBA00023136"/>
    </source>
</evidence>
<evidence type="ECO:0000256" key="4">
    <source>
        <dbReference type="ARBA" id="ARBA00022989"/>
    </source>
</evidence>
<sequence>MSSACEFVSVLNPNPSYGLISLKKKSMDLFSLRYFKYDSILRTRGCKVSLVTNGISQNWLGAGFLTLDSRSSWNPSIVASSASRDDPHPEIEVEKEQDELKSGSEESEEAWKQALDSFKEQALKIQSQKKSVKKVKSISPQLQENSPEPVKEIVETFTSSTDDLNGISGVRDFHIGIPYGLILSVGGFLSFMVTGSIAAIRFGVILGGALLVLSVSSLRSYRRRESFPLALKGQAAIASIIFLRKIGLLSKRSSVLSYFNTLISGAVVAFYIYRILLDRKEKGSNLESGTEN</sequence>
<comment type="similarity">
    <text evidence="2">Belongs to the TMEM14 family.</text>
</comment>
<evidence type="ECO:0000256" key="1">
    <source>
        <dbReference type="ARBA" id="ARBA00004370"/>
    </source>
</evidence>
<gene>
    <name evidence="8" type="ORF">O6P43_026358</name>
</gene>
<dbReference type="AlphaFoldDB" id="A0AAD7PC66"/>
<proteinExistence type="inferred from homology"/>
<dbReference type="Pfam" id="PF03647">
    <property type="entry name" value="Tmemb_14"/>
    <property type="match status" value="1"/>
</dbReference>
<comment type="caution">
    <text evidence="8">The sequence shown here is derived from an EMBL/GenBank/DDBJ whole genome shotgun (WGS) entry which is preliminary data.</text>
</comment>
<dbReference type="KEGG" id="qsa:O6P43_026358"/>
<protein>
    <submittedName>
        <fullName evidence="8">Protein FATTY ACID EXPORT 3, chloroplastic</fullName>
    </submittedName>
</protein>
<dbReference type="GO" id="GO:0015245">
    <property type="term" value="F:fatty acid transmembrane transporter activity"/>
    <property type="evidence" value="ECO:0007669"/>
    <property type="project" value="TreeGrafter"/>
</dbReference>
<dbReference type="Proteomes" id="UP001163823">
    <property type="component" value="Chromosome 11"/>
</dbReference>
<keyword evidence="4 7" id="KW-1133">Transmembrane helix</keyword>
<dbReference type="EMBL" id="JARAOO010000011">
    <property type="protein sequence ID" value="KAJ7950126.1"/>
    <property type="molecule type" value="Genomic_DNA"/>
</dbReference>
<evidence type="ECO:0000256" key="3">
    <source>
        <dbReference type="ARBA" id="ARBA00022692"/>
    </source>
</evidence>
<feature type="transmembrane region" description="Helical" evidence="7">
    <location>
        <begin position="199"/>
        <end position="218"/>
    </location>
</feature>